<gene>
    <name evidence="1" type="ORF">THTE_3192</name>
</gene>
<name>A0A286RIK3_9BACT</name>
<reference evidence="1 2" key="1">
    <citation type="journal article" name="Front. Microbiol.">
        <title>Sugar Metabolism of the First Thermophilic Planctomycete Thermogutta terrifontis: Comparative Genomic and Transcriptomic Approaches.</title>
        <authorList>
            <person name="Elcheninov A.G."/>
            <person name="Menzel P."/>
            <person name="Gudbergsdottir S.R."/>
            <person name="Slesarev A.I."/>
            <person name="Kadnikov V.V."/>
            <person name="Krogh A."/>
            <person name="Bonch-Osmolovskaya E.A."/>
            <person name="Peng X."/>
            <person name="Kublanov I.V."/>
        </authorList>
    </citation>
    <scope>NUCLEOTIDE SEQUENCE [LARGE SCALE GENOMIC DNA]</scope>
    <source>
        <strain evidence="1 2">R1</strain>
    </source>
</reference>
<organism evidence="1 2">
    <name type="scientific">Thermogutta terrifontis</name>
    <dbReference type="NCBI Taxonomy" id="1331910"/>
    <lineage>
        <taxon>Bacteria</taxon>
        <taxon>Pseudomonadati</taxon>
        <taxon>Planctomycetota</taxon>
        <taxon>Planctomycetia</taxon>
        <taxon>Pirellulales</taxon>
        <taxon>Thermoguttaceae</taxon>
        <taxon>Thermogutta</taxon>
    </lineage>
</organism>
<evidence type="ECO:0000313" key="1">
    <source>
        <dbReference type="EMBL" id="ASV75794.1"/>
    </source>
</evidence>
<dbReference type="EMBL" id="CP018477">
    <property type="protein sequence ID" value="ASV75794.1"/>
    <property type="molecule type" value="Genomic_DNA"/>
</dbReference>
<proteinExistence type="predicted"/>
<accession>A0A286RIK3</accession>
<dbReference type="Proteomes" id="UP000215086">
    <property type="component" value="Chromosome"/>
</dbReference>
<dbReference type="AlphaFoldDB" id="A0A286RIK3"/>
<sequence length="50" mass="5348">MSCDAIPLLVIVHKKQGTQDLPALGSWIFAFCCANRKAGLTWEAVTTGQG</sequence>
<protein>
    <submittedName>
        <fullName evidence="1">Uncharacterized protein</fullName>
    </submittedName>
</protein>
<keyword evidence="2" id="KW-1185">Reference proteome</keyword>
<evidence type="ECO:0000313" key="2">
    <source>
        <dbReference type="Proteomes" id="UP000215086"/>
    </source>
</evidence>
<dbReference type="KEGG" id="ttf:THTE_3192"/>